<accession>A0A9Y1BSI3</accession>
<dbReference type="EMBL" id="CP084167">
    <property type="protein sequence ID" value="UJG43549.1"/>
    <property type="molecule type" value="Genomic_DNA"/>
</dbReference>
<proteinExistence type="predicted"/>
<dbReference type="AlphaFoldDB" id="A0A9Y1BSI3"/>
<sequence>MKRKTLLKIGLIVGLSAIFSITNFSNIQAVTCLFDQTFFYHGNRDFNYMTIEMRILVCSNQHVECYVSYYIPENQPPGIWFEKIELWVRGHYWEVPDEPIVPANAYGVYQYGYAERYGDLEKSVWENGQLCLDIVVGLKFHNVGVAHYASQALSIWNFNGRAIALIAFEDLSILSYTEFEGLRKNDPY</sequence>
<evidence type="ECO:0000313" key="1">
    <source>
        <dbReference type="EMBL" id="UJG43549.1"/>
    </source>
</evidence>
<gene>
    <name evidence="1" type="ORF">K9W46_14410</name>
</gene>
<protein>
    <submittedName>
        <fullName evidence="1">Uncharacterized protein</fullName>
    </submittedName>
</protein>
<dbReference type="Proteomes" id="UP001200513">
    <property type="component" value="Chromosome"/>
</dbReference>
<reference evidence="1" key="1">
    <citation type="journal article" date="2022" name="Nat. Microbiol.">
        <title>Unique mobile elements and scalable gene flow at the prokaryote-eukaryote boundary revealed by circularized Asgard archaea genomes.</title>
        <authorList>
            <person name="Wu F."/>
            <person name="Speth D.R."/>
            <person name="Philosof A."/>
            <person name="Cremiere A."/>
            <person name="Narayanan A."/>
            <person name="Barco R.A."/>
            <person name="Connon S.A."/>
            <person name="Amend J.P."/>
            <person name="Antoshechkin I.A."/>
            <person name="Orphan V.J."/>
        </authorList>
    </citation>
    <scope>NUCLEOTIDE SEQUENCE</scope>
    <source>
        <strain evidence="1">PR6</strain>
    </source>
</reference>
<name>A0A9Y1BSI3_9ARCH</name>
<organism evidence="1">
    <name type="scientific">Candidatus Heimdallarchaeum endolithica</name>
    <dbReference type="NCBI Taxonomy" id="2876572"/>
    <lineage>
        <taxon>Archaea</taxon>
        <taxon>Promethearchaeati</taxon>
        <taxon>Candidatus Heimdallarchaeota</taxon>
        <taxon>Candidatus Heimdallarchaeia (ex Rinke et al. 2021) (nom. nud.)</taxon>
        <taxon>Candidatus Heimdallarchaeales</taxon>
        <taxon>Candidatus Heimdallarchaeaceae</taxon>
        <taxon>Candidatus Heimdallarchaeum</taxon>
    </lineage>
</organism>